<proteinExistence type="predicted"/>
<keyword evidence="2" id="KW-1185">Reference proteome</keyword>
<gene>
    <name evidence="1" type="ORF">QYM36_016704</name>
</gene>
<dbReference type="AlphaFoldDB" id="A0AA88KSB8"/>
<reference evidence="1" key="1">
    <citation type="submission" date="2023-07" db="EMBL/GenBank/DDBJ databases">
        <title>Chromosome-level genome assembly of Artemia franciscana.</title>
        <authorList>
            <person name="Jo E."/>
        </authorList>
    </citation>
    <scope>NUCLEOTIDE SEQUENCE</scope>
    <source>
        <tissue evidence="1">Whole body</tissue>
    </source>
</reference>
<organism evidence="1 2">
    <name type="scientific">Artemia franciscana</name>
    <name type="common">Brine shrimp</name>
    <name type="synonym">Artemia sanfranciscana</name>
    <dbReference type="NCBI Taxonomy" id="6661"/>
    <lineage>
        <taxon>Eukaryota</taxon>
        <taxon>Metazoa</taxon>
        <taxon>Ecdysozoa</taxon>
        <taxon>Arthropoda</taxon>
        <taxon>Crustacea</taxon>
        <taxon>Branchiopoda</taxon>
        <taxon>Anostraca</taxon>
        <taxon>Artemiidae</taxon>
        <taxon>Artemia</taxon>
    </lineage>
</organism>
<sequence length="70" mass="8209">MKVKRKRQELDCRVLRFAIVNEGNQKDYFYEKSGNSGQAVHAYSQLQDKGVLEEFGDQRRVKSSDSHKQF</sequence>
<protein>
    <submittedName>
        <fullName evidence="1">Uncharacterized protein</fullName>
    </submittedName>
</protein>
<name>A0AA88KSB8_ARTSF</name>
<evidence type="ECO:0000313" key="2">
    <source>
        <dbReference type="Proteomes" id="UP001187531"/>
    </source>
</evidence>
<accession>A0AA88KSB8</accession>
<dbReference type="Proteomes" id="UP001187531">
    <property type="component" value="Unassembled WGS sequence"/>
</dbReference>
<evidence type="ECO:0000313" key="1">
    <source>
        <dbReference type="EMBL" id="KAK2704398.1"/>
    </source>
</evidence>
<comment type="caution">
    <text evidence="1">The sequence shown here is derived from an EMBL/GenBank/DDBJ whole genome shotgun (WGS) entry which is preliminary data.</text>
</comment>
<dbReference type="EMBL" id="JAVRJZ010000021">
    <property type="protein sequence ID" value="KAK2704398.1"/>
    <property type="molecule type" value="Genomic_DNA"/>
</dbReference>